<dbReference type="AlphaFoldDB" id="X1C3C4"/>
<gene>
    <name evidence="1" type="ORF">S01H4_39744</name>
</gene>
<organism evidence="1">
    <name type="scientific">marine sediment metagenome</name>
    <dbReference type="NCBI Taxonomy" id="412755"/>
    <lineage>
        <taxon>unclassified sequences</taxon>
        <taxon>metagenomes</taxon>
        <taxon>ecological metagenomes</taxon>
    </lineage>
</organism>
<feature type="non-terminal residue" evidence="1">
    <location>
        <position position="1"/>
    </location>
</feature>
<protein>
    <submittedName>
        <fullName evidence="1">Uncharacterized protein</fullName>
    </submittedName>
</protein>
<evidence type="ECO:0000313" key="1">
    <source>
        <dbReference type="EMBL" id="GAH01832.1"/>
    </source>
</evidence>
<reference evidence="1" key="1">
    <citation type="journal article" date="2014" name="Front. Microbiol.">
        <title>High frequency of phylogenetically diverse reductive dehalogenase-homologous genes in deep subseafloor sedimentary metagenomes.</title>
        <authorList>
            <person name="Kawai M."/>
            <person name="Futagami T."/>
            <person name="Toyoda A."/>
            <person name="Takaki Y."/>
            <person name="Nishi S."/>
            <person name="Hori S."/>
            <person name="Arai W."/>
            <person name="Tsubouchi T."/>
            <person name="Morono Y."/>
            <person name="Uchiyama I."/>
            <person name="Ito T."/>
            <person name="Fujiyama A."/>
            <person name="Inagaki F."/>
            <person name="Takami H."/>
        </authorList>
    </citation>
    <scope>NUCLEOTIDE SEQUENCE</scope>
    <source>
        <strain evidence="1">Expedition CK06-06</strain>
    </source>
</reference>
<proteinExistence type="predicted"/>
<comment type="caution">
    <text evidence="1">The sequence shown here is derived from an EMBL/GenBank/DDBJ whole genome shotgun (WGS) entry which is preliminary data.</text>
</comment>
<name>X1C3C4_9ZZZZ</name>
<accession>X1C3C4</accession>
<sequence length="30" mass="3487">WRIGMDVSVIRMVIILLSVEGDPMRECRVI</sequence>
<dbReference type="EMBL" id="BART01021567">
    <property type="protein sequence ID" value="GAH01832.1"/>
    <property type="molecule type" value="Genomic_DNA"/>
</dbReference>